<dbReference type="EMBL" id="JANSUY010000001">
    <property type="protein sequence ID" value="MCR9013515.1"/>
    <property type="molecule type" value="Genomic_DNA"/>
</dbReference>
<gene>
    <name evidence="2" type="ORF">NU887_00640</name>
</gene>
<keyword evidence="3" id="KW-1185">Reference proteome</keyword>
<organism evidence="2 3">
    <name type="scientific">Aquiflexum gelatinilyticum</name>
    <dbReference type="NCBI Taxonomy" id="2961943"/>
    <lineage>
        <taxon>Bacteria</taxon>
        <taxon>Pseudomonadati</taxon>
        <taxon>Bacteroidota</taxon>
        <taxon>Cytophagia</taxon>
        <taxon>Cytophagales</taxon>
        <taxon>Cyclobacteriaceae</taxon>
        <taxon>Aquiflexum</taxon>
    </lineage>
</organism>
<evidence type="ECO:0000313" key="2">
    <source>
        <dbReference type="EMBL" id="MCR9013515.1"/>
    </source>
</evidence>
<comment type="caution">
    <text evidence="2">The sequence shown here is derived from an EMBL/GenBank/DDBJ whole genome shotgun (WGS) entry which is preliminary data.</text>
</comment>
<dbReference type="Pfam" id="PF13568">
    <property type="entry name" value="OMP_b-brl_2"/>
    <property type="match status" value="1"/>
</dbReference>
<reference evidence="2" key="1">
    <citation type="submission" date="2022-08" db="EMBL/GenBank/DDBJ databases">
        <authorList>
            <person name="Zhang D."/>
        </authorList>
    </citation>
    <scope>NUCLEOTIDE SEQUENCE</scope>
    <source>
        <strain evidence="2">XJ19-11</strain>
    </source>
</reference>
<proteinExistence type="predicted"/>
<sequence>MKVIVLSVLVLGFVFLGLEANAQGIGIRAGFQSATTNNNGNQIGGSLDHFYLGAFKNRHLGAGDLLTLHTGLEYMQNGHRTNDDNFRRMIYLSVPVGIRLKLGPVFVQGGVNGNIKLSENYQVNGSDALNDGNKTNTFDLPAHIGLGLKLLIFEIEARYHQGFIDVNNGNKSSYLQIGAAIEF</sequence>
<name>A0A9X2P4N8_9BACT</name>
<dbReference type="RefSeq" id="WP_258421417.1">
    <property type="nucleotide sequence ID" value="NZ_JANSUY010000001.1"/>
</dbReference>
<feature type="domain" description="Outer membrane protein beta-barrel" evidence="1">
    <location>
        <begin position="24"/>
        <end position="166"/>
    </location>
</feature>
<accession>A0A9X2P4N8</accession>
<evidence type="ECO:0000259" key="1">
    <source>
        <dbReference type="Pfam" id="PF13568"/>
    </source>
</evidence>
<evidence type="ECO:0000313" key="3">
    <source>
        <dbReference type="Proteomes" id="UP001142175"/>
    </source>
</evidence>
<dbReference type="InterPro" id="IPR025665">
    <property type="entry name" value="Beta-barrel_OMP_2"/>
</dbReference>
<dbReference type="AlphaFoldDB" id="A0A9X2P4N8"/>
<dbReference type="Proteomes" id="UP001142175">
    <property type="component" value="Unassembled WGS sequence"/>
</dbReference>
<protein>
    <submittedName>
        <fullName evidence="2">PorT family protein</fullName>
    </submittedName>
</protein>